<dbReference type="Gene3D" id="1.10.10.60">
    <property type="entry name" value="Homeodomain-like"/>
    <property type="match status" value="1"/>
</dbReference>
<evidence type="ECO:0000313" key="4">
    <source>
        <dbReference type="Proteomes" id="UP000502823"/>
    </source>
</evidence>
<proteinExistence type="predicted"/>
<comment type="caution">
    <text evidence="3">The sequence shown here is derived from an EMBL/GenBank/DDBJ whole genome shotgun (WGS) entry which is preliminary data.</text>
</comment>
<dbReference type="InterPro" id="IPR044822">
    <property type="entry name" value="Myb_DNA-bind_4"/>
</dbReference>
<dbReference type="EMBL" id="BLKM01012980">
    <property type="protein sequence ID" value="GFG38115.1"/>
    <property type="molecule type" value="Genomic_DNA"/>
</dbReference>
<feature type="domain" description="Myb/SANT-like DNA-binding" evidence="2">
    <location>
        <begin position="7"/>
        <end position="92"/>
    </location>
</feature>
<dbReference type="Pfam" id="PF13837">
    <property type="entry name" value="Myb_DNA-bind_4"/>
    <property type="match status" value="1"/>
</dbReference>
<dbReference type="PANTHER" id="PTHR47595:SF1">
    <property type="entry name" value="MYB_SANT-LIKE DNA-BINDING DOMAIN-CONTAINING PROTEIN"/>
    <property type="match status" value="1"/>
</dbReference>
<dbReference type="PANTHER" id="PTHR47595">
    <property type="entry name" value="HEAT SHOCK 70 KDA PROTEIN 14"/>
    <property type="match status" value="1"/>
</dbReference>
<sequence>MNEHKYMWNHAGTALLISIWADNSVQKQLRSTLRNQPIWDGVARYMMRKGYRVNGKQCRTRIKNILVRYREVKKTGNFNGSGIEPFYNDVDRVMTARNTQASADRPTSSPDVRATDPLGLAEQKCSYQRSNEYADQEMMQVNIKSEQNSPPTTSGTYYSVQELQDLSQDSGNPQQLFQAVDVTLDDDQSTSSLQMTSSPTRPSPSSFVQSDDGTAICDGKIHLVQENGHSSPQCGSLHSDSHPRDEARVMNHSSRQDTTPQLERLVMHAIHAQSEAVTKVLNAQSELFMHMVKADRERQARMESKLDCLLERLNQCISYLSESTASKSTVNREQDARLNQLLDRLEWSIPAPVLSTAASRQLEISSINRETKLDILLDKLNTLLPILNPQMLEGQQTTQCPPE</sequence>
<protein>
    <recommendedName>
        <fullName evidence="2">Myb/SANT-like DNA-binding domain-containing protein</fullName>
    </recommendedName>
</protein>
<feature type="compositionally biased region" description="Low complexity" evidence="1">
    <location>
        <begin position="196"/>
        <end position="206"/>
    </location>
</feature>
<dbReference type="AlphaFoldDB" id="A0A6L2Q5M5"/>
<reference evidence="4" key="1">
    <citation type="submission" date="2020-01" db="EMBL/GenBank/DDBJ databases">
        <title>Draft genome sequence of the Termite Coptotermes fromosanus.</title>
        <authorList>
            <person name="Itakura S."/>
            <person name="Yosikawa Y."/>
            <person name="Umezawa K."/>
        </authorList>
    </citation>
    <scope>NUCLEOTIDE SEQUENCE [LARGE SCALE GENOMIC DNA]</scope>
</reference>
<name>A0A6L2Q5M5_COPFO</name>
<organism evidence="3 4">
    <name type="scientific">Coptotermes formosanus</name>
    <name type="common">Formosan subterranean termite</name>
    <dbReference type="NCBI Taxonomy" id="36987"/>
    <lineage>
        <taxon>Eukaryota</taxon>
        <taxon>Metazoa</taxon>
        <taxon>Ecdysozoa</taxon>
        <taxon>Arthropoda</taxon>
        <taxon>Hexapoda</taxon>
        <taxon>Insecta</taxon>
        <taxon>Pterygota</taxon>
        <taxon>Neoptera</taxon>
        <taxon>Polyneoptera</taxon>
        <taxon>Dictyoptera</taxon>
        <taxon>Blattodea</taxon>
        <taxon>Blattoidea</taxon>
        <taxon>Termitoidae</taxon>
        <taxon>Rhinotermitidae</taxon>
        <taxon>Coptotermes</taxon>
    </lineage>
</organism>
<dbReference type="OrthoDB" id="691673at2759"/>
<feature type="region of interest" description="Disordered" evidence="1">
    <location>
        <begin position="99"/>
        <end position="121"/>
    </location>
</feature>
<keyword evidence="4" id="KW-1185">Reference proteome</keyword>
<feature type="region of interest" description="Disordered" evidence="1">
    <location>
        <begin position="185"/>
        <end position="212"/>
    </location>
</feature>
<dbReference type="InParanoid" id="A0A6L2Q5M5"/>
<accession>A0A6L2Q5M5</accession>
<gene>
    <name evidence="3" type="ORF">Cfor_07285</name>
</gene>
<feature type="compositionally biased region" description="Polar residues" evidence="1">
    <location>
        <begin position="99"/>
        <end position="110"/>
    </location>
</feature>
<evidence type="ECO:0000259" key="2">
    <source>
        <dbReference type="Pfam" id="PF13837"/>
    </source>
</evidence>
<evidence type="ECO:0000256" key="1">
    <source>
        <dbReference type="SAM" id="MobiDB-lite"/>
    </source>
</evidence>
<evidence type="ECO:0000313" key="3">
    <source>
        <dbReference type="EMBL" id="GFG38115.1"/>
    </source>
</evidence>
<dbReference type="Proteomes" id="UP000502823">
    <property type="component" value="Unassembled WGS sequence"/>
</dbReference>